<gene>
    <name evidence="1" type="ORF">ARMOST_08423</name>
</gene>
<proteinExistence type="predicted"/>
<evidence type="ECO:0000313" key="1">
    <source>
        <dbReference type="EMBL" id="SJL05051.1"/>
    </source>
</evidence>
<protein>
    <submittedName>
        <fullName evidence="1">Uncharacterized protein</fullName>
    </submittedName>
</protein>
<dbReference type="AlphaFoldDB" id="A0A284R8K0"/>
<dbReference type="STRING" id="47428.A0A284R8K0"/>
<reference evidence="2" key="1">
    <citation type="journal article" date="2017" name="Nat. Ecol. Evol.">
        <title>Genome expansion and lineage-specific genetic innovations in the forest pathogenic fungi Armillaria.</title>
        <authorList>
            <person name="Sipos G."/>
            <person name="Prasanna A.N."/>
            <person name="Walter M.C."/>
            <person name="O'Connor E."/>
            <person name="Balint B."/>
            <person name="Krizsan K."/>
            <person name="Kiss B."/>
            <person name="Hess J."/>
            <person name="Varga T."/>
            <person name="Slot J."/>
            <person name="Riley R."/>
            <person name="Boka B."/>
            <person name="Rigling D."/>
            <person name="Barry K."/>
            <person name="Lee J."/>
            <person name="Mihaltcheva S."/>
            <person name="LaButti K."/>
            <person name="Lipzen A."/>
            <person name="Waldron R."/>
            <person name="Moloney N.M."/>
            <person name="Sperisen C."/>
            <person name="Kredics L."/>
            <person name="Vagvoelgyi C."/>
            <person name="Patrignani A."/>
            <person name="Fitzpatrick D."/>
            <person name="Nagy I."/>
            <person name="Doyle S."/>
            <person name="Anderson J.B."/>
            <person name="Grigoriev I.V."/>
            <person name="Gueldener U."/>
            <person name="Muensterkoetter M."/>
            <person name="Nagy L.G."/>
        </authorList>
    </citation>
    <scope>NUCLEOTIDE SEQUENCE [LARGE SCALE GENOMIC DNA]</scope>
    <source>
        <strain evidence="2">C18/9</strain>
    </source>
</reference>
<accession>A0A284R8K0</accession>
<name>A0A284R8K0_ARMOS</name>
<organism evidence="1 2">
    <name type="scientific">Armillaria ostoyae</name>
    <name type="common">Armillaria root rot fungus</name>
    <dbReference type="NCBI Taxonomy" id="47428"/>
    <lineage>
        <taxon>Eukaryota</taxon>
        <taxon>Fungi</taxon>
        <taxon>Dikarya</taxon>
        <taxon>Basidiomycota</taxon>
        <taxon>Agaricomycotina</taxon>
        <taxon>Agaricomycetes</taxon>
        <taxon>Agaricomycetidae</taxon>
        <taxon>Agaricales</taxon>
        <taxon>Marasmiineae</taxon>
        <taxon>Physalacriaceae</taxon>
        <taxon>Armillaria</taxon>
    </lineage>
</organism>
<dbReference type="Proteomes" id="UP000219338">
    <property type="component" value="Unassembled WGS sequence"/>
</dbReference>
<sequence length="157" mass="17809">MHLIWDSQLQNSGDLPVEHIAVAEFRESKYVADISDPRTTRFTQKPHVTSPVSSDHNQSHHLPYMLQIAVKIAKGCCPPMSSVIDADYYNMRVRLHLQQILILQSLRENAHQEVEGKGPGTKFWLNRLYEALYPPHHVFGSVSDIALSTIPEATKEP</sequence>
<dbReference type="EMBL" id="FUEG01000005">
    <property type="protein sequence ID" value="SJL05051.1"/>
    <property type="molecule type" value="Genomic_DNA"/>
</dbReference>
<keyword evidence="2" id="KW-1185">Reference proteome</keyword>
<evidence type="ECO:0000313" key="2">
    <source>
        <dbReference type="Proteomes" id="UP000219338"/>
    </source>
</evidence>